<protein>
    <submittedName>
        <fullName evidence="1">Uncharacterized protein</fullName>
    </submittedName>
</protein>
<dbReference type="Proteomes" id="UP000805193">
    <property type="component" value="Unassembled WGS sequence"/>
</dbReference>
<keyword evidence="2" id="KW-1185">Reference proteome</keyword>
<sequence>MADQHAGPSSVTTPKKKRKVRGELAKDEAEPSKKQHFSEAWLELPEFKGWLAPDPRNSFRASCKACNASLVAGHSELTKHSKRNANIKATAGLRKQNLMTAFVQKSNPHEQNVKTAEIEMSAFVAEHALSFKAMDHLGELAKVVFHDSAIAKGSQLRQLWRNACLRKRSRPLTNIIALACDNASVMVGERNSLMTRLLEKADESFITIRCICHSLHIAASKAALKLPRNAEDLLRNVANYFSHSCVSYLHKEKNKILRSSETRWLVLHQCVERVLREWETLKLLFLQAATEDRIAYLKFMQYVLGFFNKLNAMFQSKDSLIAVIQEESQRLLRCLCQNFMKPSSIEDPAKLNPLDPRSLLALEELYVGAGCQGILDKITIEGGSSEVRDFKLRCMSFYETAVLEVQKRLPISGPFFHKVWFVQPSTALSYEARKRLPSLPVLQDRYKHLLPSVGDVEQEWRMLPSFFTESEKIELQTKSPDAFWGQVSKTKTFDDKLVLPNIATLAKLVLTLPHSNAETERIFSMLSDMKTRKRNRLGPESVNALLLVKSAMATRGETCVNLTVKEGHMKLFNKEMYN</sequence>
<organism evidence="1 2">
    <name type="scientific">Ixodes persulcatus</name>
    <name type="common">Taiga tick</name>
    <dbReference type="NCBI Taxonomy" id="34615"/>
    <lineage>
        <taxon>Eukaryota</taxon>
        <taxon>Metazoa</taxon>
        <taxon>Ecdysozoa</taxon>
        <taxon>Arthropoda</taxon>
        <taxon>Chelicerata</taxon>
        <taxon>Arachnida</taxon>
        <taxon>Acari</taxon>
        <taxon>Parasitiformes</taxon>
        <taxon>Ixodida</taxon>
        <taxon>Ixodoidea</taxon>
        <taxon>Ixodidae</taxon>
        <taxon>Ixodinae</taxon>
        <taxon>Ixodes</taxon>
    </lineage>
</organism>
<proteinExistence type="predicted"/>
<reference evidence="1 2" key="1">
    <citation type="journal article" date="2020" name="Cell">
        <title>Large-Scale Comparative Analyses of Tick Genomes Elucidate Their Genetic Diversity and Vector Capacities.</title>
        <authorList>
            <consortium name="Tick Genome and Microbiome Consortium (TIGMIC)"/>
            <person name="Jia N."/>
            <person name="Wang J."/>
            <person name="Shi W."/>
            <person name="Du L."/>
            <person name="Sun Y."/>
            <person name="Zhan W."/>
            <person name="Jiang J.F."/>
            <person name="Wang Q."/>
            <person name="Zhang B."/>
            <person name="Ji P."/>
            <person name="Bell-Sakyi L."/>
            <person name="Cui X.M."/>
            <person name="Yuan T.T."/>
            <person name="Jiang B.G."/>
            <person name="Yang W.F."/>
            <person name="Lam T.T."/>
            <person name="Chang Q.C."/>
            <person name="Ding S.J."/>
            <person name="Wang X.J."/>
            <person name="Zhu J.G."/>
            <person name="Ruan X.D."/>
            <person name="Zhao L."/>
            <person name="Wei J.T."/>
            <person name="Ye R.Z."/>
            <person name="Que T.C."/>
            <person name="Du C.H."/>
            <person name="Zhou Y.H."/>
            <person name="Cheng J.X."/>
            <person name="Dai P.F."/>
            <person name="Guo W.B."/>
            <person name="Han X.H."/>
            <person name="Huang E.J."/>
            <person name="Li L.F."/>
            <person name="Wei W."/>
            <person name="Gao Y.C."/>
            <person name="Liu J.Z."/>
            <person name="Shao H.Z."/>
            <person name="Wang X."/>
            <person name="Wang C.C."/>
            <person name="Yang T.C."/>
            <person name="Huo Q.B."/>
            <person name="Li W."/>
            <person name="Chen H.Y."/>
            <person name="Chen S.E."/>
            <person name="Zhou L.G."/>
            <person name="Ni X.B."/>
            <person name="Tian J.H."/>
            <person name="Sheng Y."/>
            <person name="Liu T."/>
            <person name="Pan Y.S."/>
            <person name="Xia L.Y."/>
            <person name="Li J."/>
            <person name="Zhao F."/>
            <person name="Cao W.C."/>
        </authorList>
    </citation>
    <scope>NUCLEOTIDE SEQUENCE [LARGE SCALE GENOMIC DNA]</scope>
    <source>
        <strain evidence="1">Iper-2018</strain>
    </source>
</reference>
<gene>
    <name evidence="1" type="ORF">HPB47_002675</name>
</gene>
<accession>A0AC60PM64</accession>
<evidence type="ECO:0000313" key="2">
    <source>
        <dbReference type="Proteomes" id="UP000805193"/>
    </source>
</evidence>
<dbReference type="EMBL" id="JABSTQ010010369">
    <property type="protein sequence ID" value="KAG0421415.1"/>
    <property type="molecule type" value="Genomic_DNA"/>
</dbReference>
<name>A0AC60PM64_IXOPE</name>
<evidence type="ECO:0000313" key="1">
    <source>
        <dbReference type="EMBL" id="KAG0421415.1"/>
    </source>
</evidence>
<comment type="caution">
    <text evidence="1">The sequence shown here is derived from an EMBL/GenBank/DDBJ whole genome shotgun (WGS) entry which is preliminary data.</text>
</comment>